<feature type="compositionally biased region" description="Low complexity" evidence="1">
    <location>
        <begin position="25"/>
        <end position="34"/>
    </location>
</feature>
<dbReference type="EMBL" id="MU842888">
    <property type="protein sequence ID" value="KAK2027857.1"/>
    <property type="molecule type" value="Genomic_DNA"/>
</dbReference>
<dbReference type="AlphaFoldDB" id="A0AAD9HGG1"/>
<gene>
    <name evidence="2" type="ORF">LX32DRAFT_428281</name>
</gene>
<name>A0AAD9HGG1_9PEZI</name>
<reference evidence="2" key="1">
    <citation type="submission" date="2021-06" db="EMBL/GenBank/DDBJ databases">
        <title>Comparative genomics, transcriptomics and evolutionary studies reveal genomic signatures of adaptation to plant cell wall in hemibiotrophic fungi.</title>
        <authorList>
            <consortium name="DOE Joint Genome Institute"/>
            <person name="Baroncelli R."/>
            <person name="Diaz J.F."/>
            <person name="Benocci T."/>
            <person name="Peng M."/>
            <person name="Battaglia E."/>
            <person name="Haridas S."/>
            <person name="Andreopoulos W."/>
            <person name="Labutti K."/>
            <person name="Pangilinan J."/>
            <person name="Floch G.L."/>
            <person name="Makela M.R."/>
            <person name="Henrissat B."/>
            <person name="Grigoriev I.V."/>
            <person name="Crouch J.A."/>
            <person name="De Vries R.P."/>
            <person name="Sukno S.A."/>
            <person name="Thon M.R."/>
        </authorList>
    </citation>
    <scope>NUCLEOTIDE SEQUENCE</scope>
    <source>
        <strain evidence="2">MAFF235873</strain>
    </source>
</reference>
<organism evidence="2 3">
    <name type="scientific">Colletotrichum zoysiae</name>
    <dbReference type="NCBI Taxonomy" id="1216348"/>
    <lineage>
        <taxon>Eukaryota</taxon>
        <taxon>Fungi</taxon>
        <taxon>Dikarya</taxon>
        <taxon>Ascomycota</taxon>
        <taxon>Pezizomycotina</taxon>
        <taxon>Sordariomycetes</taxon>
        <taxon>Hypocreomycetidae</taxon>
        <taxon>Glomerellales</taxon>
        <taxon>Glomerellaceae</taxon>
        <taxon>Colletotrichum</taxon>
        <taxon>Colletotrichum graminicola species complex</taxon>
    </lineage>
</organism>
<protein>
    <submittedName>
        <fullName evidence="2">Uncharacterized protein</fullName>
    </submittedName>
</protein>
<sequence length="181" mass="19788">MPNWPPSFFARRRRRRPPPPPPHLLPLSLLMQAQPPSPPPSHALLLASLDDPALPESQLHPHLHFLPSTPFPSVPSLPNFDVLKKAALLCLIPVAVASLHTPLPGEGGLKNKFTRFLLLDTIPKSSKASTVSPCHVMELCRGRNFRHNGYRTAGRVHPESGSVSYVSPSLSVCACVPLKHL</sequence>
<evidence type="ECO:0000313" key="3">
    <source>
        <dbReference type="Proteomes" id="UP001232148"/>
    </source>
</evidence>
<proteinExistence type="predicted"/>
<dbReference type="Proteomes" id="UP001232148">
    <property type="component" value="Unassembled WGS sequence"/>
</dbReference>
<accession>A0AAD9HGG1</accession>
<feature type="region of interest" description="Disordered" evidence="1">
    <location>
        <begin position="1"/>
        <end position="45"/>
    </location>
</feature>
<keyword evidence="3" id="KW-1185">Reference proteome</keyword>
<comment type="caution">
    <text evidence="2">The sequence shown here is derived from an EMBL/GenBank/DDBJ whole genome shotgun (WGS) entry which is preliminary data.</text>
</comment>
<evidence type="ECO:0000313" key="2">
    <source>
        <dbReference type="EMBL" id="KAK2027857.1"/>
    </source>
</evidence>
<evidence type="ECO:0000256" key="1">
    <source>
        <dbReference type="SAM" id="MobiDB-lite"/>
    </source>
</evidence>